<dbReference type="AlphaFoldDB" id="F9W460"/>
<organism evidence="1 2">
    <name type="scientific">Trypanosoma congolense (strain IL3000)</name>
    <dbReference type="NCBI Taxonomy" id="1068625"/>
    <lineage>
        <taxon>Eukaryota</taxon>
        <taxon>Discoba</taxon>
        <taxon>Euglenozoa</taxon>
        <taxon>Kinetoplastea</taxon>
        <taxon>Metakinetoplastina</taxon>
        <taxon>Trypanosomatida</taxon>
        <taxon>Trypanosomatidae</taxon>
        <taxon>Trypanosoma</taxon>
        <taxon>Nannomonas</taxon>
    </lineage>
</organism>
<reference evidence="1 2" key="2">
    <citation type="journal article" date="2012" name="Proc. Natl. Acad. Sci. U.S.A.">
        <title>Antigenic diversity is generated by distinct evolutionary mechanisms in African trypanosome species.</title>
        <authorList>
            <person name="Jackson A.P."/>
            <person name="Berry A."/>
            <person name="Aslett M."/>
            <person name="Allison H.C."/>
            <person name="Burton P."/>
            <person name="Vavrova-Anderson J."/>
            <person name="Brown R."/>
            <person name="Browne H."/>
            <person name="Corton N."/>
            <person name="Hauser H."/>
            <person name="Gamble J."/>
            <person name="Gilderthorp R."/>
            <person name="Marcello L."/>
            <person name="McQuillan J."/>
            <person name="Otto T.D."/>
            <person name="Quail M.A."/>
            <person name="Sanders M.J."/>
            <person name="van Tonder A."/>
            <person name="Ginger M.L."/>
            <person name="Field M.C."/>
            <person name="Barry J.D."/>
            <person name="Hertz-Fowler C."/>
            <person name="Berriman M."/>
        </authorList>
    </citation>
    <scope>NUCLEOTIDE SEQUENCE [LARGE SCALE GENOMIC DNA]</scope>
    <source>
        <strain evidence="1 2">IL3000</strain>
    </source>
</reference>
<proteinExistence type="predicted"/>
<gene>
    <name evidence="1" type="ORF">TCIL3000_0_28820</name>
</gene>
<protein>
    <submittedName>
        <fullName evidence="1">Uncharacterized protein</fullName>
    </submittedName>
</protein>
<evidence type="ECO:0000313" key="2">
    <source>
        <dbReference type="Proteomes" id="UP000000702"/>
    </source>
</evidence>
<keyword evidence="2" id="KW-1185">Reference proteome</keyword>
<sequence length="131" mass="14792">MPQFAGVVGTLSWCDLVLRHMGLQAHADLLMCGSLHLGGFVRPMVWHEFCPTLGVCVLLGVGCVTCSSFTSGKSLCMCMPFLFLHIIVTRCAIHERDRWMRVAWSTVDCEKWVKASYDSYKRWLRASFTKG</sequence>
<comment type="caution">
    <text evidence="1">The sequence shown here is derived from an EMBL/GenBank/DDBJ whole genome shotgun (WGS) entry which is preliminary data.</text>
</comment>
<dbReference type="EMBL" id="CAEQ01000518">
    <property type="protein sequence ID" value="CCD11948.1"/>
    <property type="molecule type" value="Genomic_DNA"/>
</dbReference>
<dbReference type="Proteomes" id="UP000000702">
    <property type="component" value="Unassembled WGS sequence"/>
</dbReference>
<accession>F9W460</accession>
<reference evidence="2" key="1">
    <citation type="submission" date="2011-07" db="EMBL/GenBank/DDBJ databases">
        <title>Divergent evolution of antigenic variation in African trypanosomes.</title>
        <authorList>
            <person name="Jackson A.P."/>
            <person name="Berry A."/>
            <person name="Allison H.C."/>
            <person name="Burton P."/>
            <person name="Anderson J."/>
            <person name="Aslett M."/>
            <person name="Brown R."/>
            <person name="Corton N."/>
            <person name="Harris D."/>
            <person name="Hauser H."/>
            <person name="Gamble J."/>
            <person name="Gilderthorp R."/>
            <person name="McQuillan J."/>
            <person name="Quail M.A."/>
            <person name="Sanders M."/>
            <person name="Van Tonder A."/>
            <person name="Ginger M.L."/>
            <person name="Donelson J.E."/>
            <person name="Field M.C."/>
            <person name="Barry J.D."/>
            <person name="Berriman M."/>
            <person name="Hertz-Fowler C."/>
        </authorList>
    </citation>
    <scope>NUCLEOTIDE SEQUENCE [LARGE SCALE GENOMIC DNA]</scope>
    <source>
        <strain evidence="2">IL3000</strain>
    </source>
</reference>
<name>F9W460_TRYCI</name>
<evidence type="ECO:0000313" key="1">
    <source>
        <dbReference type="EMBL" id="CCD11948.1"/>
    </source>
</evidence>